<evidence type="ECO:0000313" key="3">
    <source>
        <dbReference type="Proteomes" id="UP001632038"/>
    </source>
</evidence>
<feature type="transmembrane region" description="Helical" evidence="1">
    <location>
        <begin position="110"/>
        <end position="131"/>
    </location>
</feature>
<dbReference type="Proteomes" id="UP001632038">
    <property type="component" value="Unassembled WGS sequence"/>
</dbReference>
<keyword evidence="1" id="KW-0812">Transmembrane</keyword>
<feature type="transmembrane region" description="Helical" evidence="1">
    <location>
        <begin position="27"/>
        <end position="47"/>
    </location>
</feature>
<evidence type="ECO:0000256" key="1">
    <source>
        <dbReference type="SAM" id="Phobius"/>
    </source>
</evidence>
<keyword evidence="1" id="KW-0472">Membrane</keyword>
<organism evidence="2 3">
    <name type="scientific">Castilleja foliolosa</name>
    <dbReference type="NCBI Taxonomy" id="1961234"/>
    <lineage>
        <taxon>Eukaryota</taxon>
        <taxon>Viridiplantae</taxon>
        <taxon>Streptophyta</taxon>
        <taxon>Embryophyta</taxon>
        <taxon>Tracheophyta</taxon>
        <taxon>Spermatophyta</taxon>
        <taxon>Magnoliopsida</taxon>
        <taxon>eudicotyledons</taxon>
        <taxon>Gunneridae</taxon>
        <taxon>Pentapetalae</taxon>
        <taxon>asterids</taxon>
        <taxon>lamiids</taxon>
        <taxon>Lamiales</taxon>
        <taxon>Orobanchaceae</taxon>
        <taxon>Pedicularideae</taxon>
        <taxon>Castillejinae</taxon>
        <taxon>Castilleja</taxon>
    </lineage>
</organism>
<dbReference type="EMBL" id="JAVIJP010000009">
    <property type="protein sequence ID" value="KAL3648111.1"/>
    <property type="molecule type" value="Genomic_DNA"/>
</dbReference>
<protein>
    <submittedName>
        <fullName evidence="2">Uncharacterized protein</fullName>
    </submittedName>
</protein>
<accession>A0ABD3E0V4</accession>
<dbReference type="PANTHER" id="PTHR37172">
    <property type="entry name" value="TRANSMEMBRANE PROTEIN"/>
    <property type="match status" value="1"/>
</dbReference>
<dbReference type="PANTHER" id="PTHR37172:SF3">
    <property type="entry name" value="TRANSMEMBRANE PROTEIN"/>
    <property type="match status" value="1"/>
</dbReference>
<keyword evidence="3" id="KW-1185">Reference proteome</keyword>
<sequence>MVSNHEIKHSDKLWYVGRGGAALKEGWRILSTVFLSLLLPLSFLLLARLSVSNYYLSITDDKIIHPQFYPLLATFLILLVFSITIAALIYCSTGNNPVFEISKRRRFYAGWALLSLIQFCLGLVIMGTIEAEINSYTVGNLVLLRRLFLAFGLHETMIFWMKNVVRPVVDETIFGLSGEGFMGWIEKVVLAAAFGNLWWRRLRDEAEALVVLPWVAAELGMNVGAAGVLGWLLYYSTAAVGVVRVVKGFWWVVTWRFRYRRQVKAGKSVTGMDEC</sequence>
<gene>
    <name evidence="2" type="ORF">CASFOL_009079</name>
</gene>
<name>A0ABD3E0V4_9LAMI</name>
<reference evidence="3" key="1">
    <citation type="journal article" date="2024" name="IScience">
        <title>Strigolactones Initiate the Formation of Haustorium-like Structures in Castilleja.</title>
        <authorList>
            <person name="Buerger M."/>
            <person name="Peterson D."/>
            <person name="Chory J."/>
        </authorList>
    </citation>
    <scope>NUCLEOTIDE SEQUENCE [LARGE SCALE GENOMIC DNA]</scope>
</reference>
<dbReference type="AlphaFoldDB" id="A0ABD3E0V4"/>
<feature type="transmembrane region" description="Helical" evidence="1">
    <location>
        <begin position="238"/>
        <end position="257"/>
    </location>
</feature>
<proteinExistence type="predicted"/>
<keyword evidence="1" id="KW-1133">Transmembrane helix</keyword>
<comment type="caution">
    <text evidence="2">The sequence shown here is derived from an EMBL/GenBank/DDBJ whole genome shotgun (WGS) entry which is preliminary data.</text>
</comment>
<evidence type="ECO:0000313" key="2">
    <source>
        <dbReference type="EMBL" id="KAL3648111.1"/>
    </source>
</evidence>
<feature type="transmembrane region" description="Helical" evidence="1">
    <location>
        <begin position="68"/>
        <end position="90"/>
    </location>
</feature>